<dbReference type="Gene3D" id="1.10.472.80">
    <property type="entry name" value="Ypt/Rab-GAP domain of gyp1p, domain 3"/>
    <property type="match status" value="2"/>
</dbReference>
<dbReference type="InterPro" id="IPR035969">
    <property type="entry name" value="Rab-GAP_TBC_sf"/>
</dbReference>
<dbReference type="GO" id="GO:0005096">
    <property type="term" value="F:GTPase activator activity"/>
    <property type="evidence" value="ECO:0007669"/>
    <property type="project" value="UniProtKB-KW"/>
</dbReference>
<feature type="region of interest" description="Disordered" evidence="2">
    <location>
        <begin position="529"/>
        <end position="555"/>
    </location>
</feature>
<gene>
    <name evidence="4" type="ORF">CLUMA_CG018030</name>
</gene>
<dbReference type="Gene3D" id="1.10.8.270">
    <property type="entry name" value="putative rabgap domain of human tbc1 domain family member 14 like domains"/>
    <property type="match status" value="1"/>
</dbReference>
<dbReference type="EMBL" id="CVRI01000064">
    <property type="protein sequence ID" value="CRL05244.1"/>
    <property type="molecule type" value="Genomic_DNA"/>
</dbReference>
<evidence type="ECO:0000256" key="2">
    <source>
        <dbReference type="SAM" id="MobiDB-lite"/>
    </source>
</evidence>
<dbReference type="SUPFAM" id="SSF47923">
    <property type="entry name" value="Ypt/Rab-GAP domain of gyp1p"/>
    <property type="match status" value="2"/>
</dbReference>
<dbReference type="PANTHER" id="PTHR22957">
    <property type="entry name" value="TBC1 DOMAIN FAMILY MEMBER GTPASE-ACTIVATING PROTEIN"/>
    <property type="match status" value="1"/>
</dbReference>
<dbReference type="Proteomes" id="UP000183832">
    <property type="component" value="Unassembled WGS sequence"/>
</dbReference>
<dbReference type="PROSITE" id="PS50086">
    <property type="entry name" value="TBC_RABGAP"/>
    <property type="match status" value="1"/>
</dbReference>
<feature type="region of interest" description="Disordered" evidence="2">
    <location>
        <begin position="288"/>
        <end position="365"/>
    </location>
</feature>
<dbReference type="PANTHER" id="PTHR22957:SF333">
    <property type="entry name" value="TBC1 DOMAIN FAMILY MEMBER 25"/>
    <property type="match status" value="1"/>
</dbReference>
<dbReference type="FunFam" id="1.10.8.270:FF:000041">
    <property type="entry name" value="TBC1 domain family member 25"/>
    <property type="match status" value="1"/>
</dbReference>
<evidence type="ECO:0000256" key="1">
    <source>
        <dbReference type="ARBA" id="ARBA00022468"/>
    </source>
</evidence>
<dbReference type="Pfam" id="PF00566">
    <property type="entry name" value="RabGAP-TBC"/>
    <property type="match status" value="1"/>
</dbReference>
<dbReference type="STRING" id="568069.A0A1J1J0B8"/>
<sequence>MELRKVIFMGGIDPSLRRVVWKHILNVYPSGLTGKERMDYIKKKSAEYYKLRDVWQTAVKDKGTTVRGELSYVTSMVRKDVLRTDRHHGFYAGHDDNKNIAALFNILTTFALNHPSVSYCQGMSDMASPLLVTMDDEAQAYICFCALMSRIKCNFMIDGIAMTKKFAHLSESLQYYDNDFYNYLKHHQADDLLFCYRWLLLEMKREFAFEDSLRMMEIMWSSLPIDAPEKELKLFEKEFEAVQAEVPAVISPALLNNESPYTTVCAIRRQNSGNSVKLGVTKRLNHSLDDTNIGSHRKNRTLSHKSLDETKLQKLHSESKSEEKLSTCDDVKSKSESTDDISEEKNPFLYSDSSEADLPTGSDNSTEMKAIIKRNSITDALSELKKNLMSSKIGIIKTIEKLEEDYDPANVPPANVKLVKNFNEFLNFARSKSSDNSDQLTVGENSREAMSEIKAEKTSNVEEEMPTPNIATIDDGNSNLFDVANNTKNEVFIWKNPLHTSSDFLEANVVDEISPDLEPATTPDEQIDIEHDHEKLPSKDCQTTANDSESDSEERNWEWNMRLNNTNPFFEQIKQLNAKEEEEENDESKDSKEQKMSMINSCEEASEVTTLNAQSGAVITPQNKINSQLQLPPPSEFGNGNPFLMFLCLTLMLQHRDYIMRSGMDYNEMAMHFDKMVRKHNVTKVLGQARRLYQDYLRIQNSHKVTSNNV</sequence>
<proteinExistence type="predicted"/>
<keyword evidence="5" id="KW-1185">Reference proteome</keyword>
<feature type="domain" description="Rab-GAP TBC" evidence="3">
    <location>
        <begin position="11"/>
        <end position="223"/>
    </location>
</feature>
<dbReference type="SMART" id="SM00164">
    <property type="entry name" value="TBC"/>
    <property type="match status" value="1"/>
</dbReference>
<evidence type="ECO:0000313" key="5">
    <source>
        <dbReference type="Proteomes" id="UP000183832"/>
    </source>
</evidence>
<evidence type="ECO:0000313" key="4">
    <source>
        <dbReference type="EMBL" id="CRL05244.1"/>
    </source>
</evidence>
<dbReference type="InterPro" id="IPR000195">
    <property type="entry name" value="Rab-GAP-TBC_dom"/>
</dbReference>
<feature type="region of interest" description="Disordered" evidence="2">
    <location>
        <begin position="577"/>
        <end position="597"/>
    </location>
</feature>
<feature type="compositionally biased region" description="Basic and acidic residues" evidence="2">
    <location>
        <begin position="529"/>
        <end position="538"/>
    </location>
</feature>
<name>A0A1J1J0B8_9DIPT</name>
<dbReference type="OrthoDB" id="10264062at2759"/>
<reference evidence="4 5" key="1">
    <citation type="submission" date="2015-04" db="EMBL/GenBank/DDBJ databases">
        <authorList>
            <person name="Syromyatnikov M.Y."/>
            <person name="Popov V.N."/>
        </authorList>
    </citation>
    <scope>NUCLEOTIDE SEQUENCE [LARGE SCALE GENOMIC DNA]</scope>
</reference>
<accession>A0A1J1J0B8</accession>
<dbReference type="AlphaFoldDB" id="A0A1J1J0B8"/>
<dbReference type="GO" id="GO:1901096">
    <property type="term" value="P:regulation of autophagosome maturation"/>
    <property type="evidence" value="ECO:0007669"/>
    <property type="project" value="TreeGrafter"/>
</dbReference>
<evidence type="ECO:0000259" key="3">
    <source>
        <dbReference type="PROSITE" id="PS50086"/>
    </source>
</evidence>
<dbReference type="GO" id="GO:0005776">
    <property type="term" value="C:autophagosome"/>
    <property type="evidence" value="ECO:0007669"/>
    <property type="project" value="TreeGrafter"/>
</dbReference>
<feature type="compositionally biased region" description="Basic and acidic residues" evidence="2">
    <location>
        <begin position="305"/>
        <end position="337"/>
    </location>
</feature>
<organism evidence="4 5">
    <name type="scientific">Clunio marinus</name>
    <dbReference type="NCBI Taxonomy" id="568069"/>
    <lineage>
        <taxon>Eukaryota</taxon>
        <taxon>Metazoa</taxon>
        <taxon>Ecdysozoa</taxon>
        <taxon>Arthropoda</taxon>
        <taxon>Hexapoda</taxon>
        <taxon>Insecta</taxon>
        <taxon>Pterygota</taxon>
        <taxon>Neoptera</taxon>
        <taxon>Endopterygota</taxon>
        <taxon>Diptera</taxon>
        <taxon>Nematocera</taxon>
        <taxon>Chironomoidea</taxon>
        <taxon>Chironomidae</taxon>
        <taxon>Clunio</taxon>
    </lineage>
</organism>
<protein>
    <submittedName>
        <fullName evidence="4">CLUMA_CG018030, isoform A</fullName>
    </submittedName>
</protein>
<keyword evidence="1" id="KW-0343">GTPase activation</keyword>